<reference evidence="5" key="1">
    <citation type="journal article" date="2019" name="Mol. Phylogenet. Evol.">
        <title>Morphological evolution and classification of the red algal order Ceramiales inferred using plastid phylogenomics.</title>
        <authorList>
            <person name="Diaz-Tapia P."/>
            <person name="Pasella M.M."/>
            <person name="Verbruggen H."/>
            <person name="Maggs C.A."/>
        </authorList>
    </citation>
    <scope>NUCLEOTIDE SEQUENCE</scope>
    <source>
        <strain evidence="5">PD2930</strain>
    </source>
</reference>
<dbReference type="PANTHER" id="PTHR11545:SF2">
    <property type="entry name" value="LARGE RIBOSOMAL SUBUNIT PROTEIN UL13M"/>
    <property type="match status" value="1"/>
</dbReference>
<dbReference type="InterPro" id="IPR023563">
    <property type="entry name" value="Ribosomal_uL13_CS"/>
</dbReference>
<keyword evidence="2 4" id="KW-0689">Ribosomal protein</keyword>
<dbReference type="Gene3D" id="3.90.1180.10">
    <property type="entry name" value="Ribosomal protein L13"/>
    <property type="match status" value="1"/>
</dbReference>
<gene>
    <name evidence="5" type="primary">rpl13</name>
</gene>
<sequence length="147" mass="17050">MLINKNITHITKSTNQPQWYVVDAKNHNLGRLSSKIAYILKGKNDSHYIPYVRNKVYIIILNSKLIKITGNKKNQKMYRRHSGKPGGLKTETFEQLQQRLPNKIIEKSIKGMLPKNTTGRRLFTQIKVYPDHQHPHTAQQPLPLTIT</sequence>
<evidence type="ECO:0000256" key="1">
    <source>
        <dbReference type="ARBA" id="ARBA00006227"/>
    </source>
</evidence>
<dbReference type="GO" id="GO:0003729">
    <property type="term" value="F:mRNA binding"/>
    <property type="evidence" value="ECO:0007669"/>
    <property type="project" value="TreeGrafter"/>
</dbReference>
<evidence type="ECO:0000313" key="5">
    <source>
        <dbReference type="EMBL" id="QCI07672.1"/>
    </source>
</evidence>
<organism evidence="5">
    <name type="scientific">Nitophyllum punctatum</name>
    <dbReference type="NCBI Taxonomy" id="158729"/>
    <lineage>
        <taxon>Eukaryota</taxon>
        <taxon>Rhodophyta</taxon>
        <taxon>Florideophyceae</taxon>
        <taxon>Rhodymeniophycidae</taxon>
        <taxon>Ceramiales</taxon>
        <taxon>Delesseriaceae</taxon>
        <taxon>Nitophylloideae</taxon>
        <taxon>Nitophyllum</taxon>
    </lineage>
</organism>
<dbReference type="GO" id="GO:0006412">
    <property type="term" value="P:translation"/>
    <property type="evidence" value="ECO:0007669"/>
    <property type="project" value="InterPro"/>
</dbReference>
<dbReference type="AlphaFoldDB" id="A0A4D6WWV6"/>
<proteinExistence type="inferred from homology"/>
<reference evidence="5" key="2">
    <citation type="submission" date="2019-04" db="EMBL/GenBank/DDBJ databases">
        <authorList>
            <person name="Pasella M."/>
        </authorList>
    </citation>
    <scope>NUCLEOTIDE SEQUENCE</scope>
    <source>
        <strain evidence="5">PD2930</strain>
    </source>
</reference>
<keyword evidence="5" id="KW-0934">Plastid</keyword>
<name>A0A4D6WWV6_9FLOR</name>
<evidence type="ECO:0000256" key="2">
    <source>
        <dbReference type="ARBA" id="ARBA00022980"/>
    </source>
</evidence>
<dbReference type="InterPro" id="IPR005822">
    <property type="entry name" value="Ribosomal_uL13"/>
</dbReference>
<dbReference type="PANTHER" id="PTHR11545">
    <property type="entry name" value="RIBOSOMAL PROTEIN L13"/>
    <property type="match status" value="1"/>
</dbReference>
<dbReference type="PIRSF" id="PIRSF002181">
    <property type="entry name" value="Ribosomal_L13"/>
    <property type="match status" value="1"/>
</dbReference>
<dbReference type="GO" id="GO:0017148">
    <property type="term" value="P:negative regulation of translation"/>
    <property type="evidence" value="ECO:0007669"/>
    <property type="project" value="TreeGrafter"/>
</dbReference>
<protein>
    <submittedName>
        <fullName evidence="5">Ribosomal protein L13</fullName>
    </submittedName>
</protein>
<evidence type="ECO:0000256" key="3">
    <source>
        <dbReference type="ARBA" id="ARBA00023274"/>
    </source>
</evidence>
<dbReference type="NCBIfam" id="TIGR01066">
    <property type="entry name" value="rplM_bact"/>
    <property type="match status" value="1"/>
</dbReference>
<dbReference type="GO" id="GO:0003735">
    <property type="term" value="F:structural constituent of ribosome"/>
    <property type="evidence" value="ECO:0007669"/>
    <property type="project" value="InterPro"/>
</dbReference>
<dbReference type="PROSITE" id="PS00783">
    <property type="entry name" value="RIBOSOMAL_L13"/>
    <property type="match status" value="1"/>
</dbReference>
<evidence type="ECO:0000256" key="4">
    <source>
        <dbReference type="RuleBase" id="RU003877"/>
    </source>
</evidence>
<dbReference type="InterPro" id="IPR005823">
    <property type="entry name" value="Ribosomal_uL13_bac-type"/>
</dbReference>
<comment type="similarity">
    <text evidence="1 4">Belongs to the universal ribosomal protein uL13 family.</text>
</comment>
<dbReference type="GO" id="GO:0022625">
    <property type="term" value="C:cytosolic large ribosomal subunit"/>
    <property type="evidence" value="ECO:0007669"/>
    <property type="project" value="TreeGrafter"/>
</dbReference>
<dbReference type="CDD" id="cd00392">
    <property type="entry name" value="Ribosomal_L13"/>
    <property type="match status" value="1"/>
</dbReference>
<accession>A0A4D6WWV6</accession>
<dbReference type="InterPro" id="IPR036899">
    <property type="entry name" value="Ribosomal_uL13_sf"/>
</dbReference>
<keyword evidence="3 4" id="KW-0687">Ribonucleoprotein</keyword>
<dbReference type="EMBL" id="MK814699">
    <property type="protein sequence ID" value="QCI07672.1"/>
    <property type="molecule type" value="Genomic_DNA"/>
</dbReference>
<dbReference type="HAMAP" id="MF_01366">
    <property type="entry name" value="Ribosomal_uL13"/>
    <property type="match status" value="1"/>
</dbReference>
<dbReference type="SUPFAM" id="SSF52161">
    <property type="entry name" value="Ribosomal protein L13"/>
    <property type="match status" value="1"/>
</dbReference>
<geneLocation type="plastid" evidence="5"/>
<dbReference type="Pfam" id="PF00572">
    <property type="entry name" value="Ribosomal_L13"/>
    <property type="match status" value="1"/>
</dbReference>